<feature type="signal peptide" evidence="2">
    <location>
        <begin position="1"/>
        <end position="19"/>
    </location>
</feature>
<dbReference type="RefSeq" id="WP_143096893.1">
    <property type="nucleotide sequence ID" value="NZ_BJXR01000026.1"/>
</dbReference>
<evidence type="ECO:0000256" key="2">
    <source>
        <dbReference type="SAM" id="SignalP"/>
    </source>
</evidence>
<dbReference type="SUPFAM" id="SSF82171">
    <property type="entry name" value="DPP6 N-terminal domain-like"/>
    <property type="match status" value="1"/>
</dbReference>
<sequence>MNTRAWVLGALGLWGSACATVSPVRPLAPDGDYGTRAPFIFQAAAPDGRWILACQAREDTDQDGKVEVRFDPHGGLMGDLARPYLFLEPGEGLAVDDVLTWDSEGRRLVLLSGGAIRLLDTTTNEETRLGDWSDEDAETKAPRPPMRASFSRDGQRLLYLRREGARTVTVLREVSSGEERQVDTGPGLLGQAFLHPDGHWMVFDVVAKDTDQDGALKWPQEQTTLAPARCRGLVLSSSYMGFHGDQPVRRFQRIEGGPNIEGEDILRPVGEGLLRRAPDGALLFEDEDGDRETWVPASCKAHLLAVDAPREQLIVGCDAREGLADLELHGASRHLRLGRKVFIEAGRLATDDPRPRLLAVYATSSAGVSMQDADLDVLDLERRTLTTHSPESRWITGLGAQALLLEEETSTSRLWLWNAETGQKQEVGEVRDGSYDRVGDHLFYRGWLMDLGAGQVLGPLEDEPETIDTRGRALHFLQPRPDGTPGRRAASWGPVRWRPAVTTK</sequence>
<dbReference type="EMBL" id="FOIB01000001">
    <property type="protein sequence ID" value="SES74558.1"/>
    <property type="molecule type" value="Genomic_DNA"/>
</dbReference>
<feature type="region of interest" description="Disordered" evidence="1">
    <location>
        <begin position="129"/>
        <end position="148"/>
    </location>
</feature>
<evidence type="ECO:0008006" key="5">
    <source>
        <dbReference type="Google" id="ProtNLM"/>
    </source>
</evidence>
<gene>
    <name evidence="3" type="ORF">SAMN05443572_10135</name>
</gene>
<evidence type="ECO:0000313" key="4">
    <source>
        <dbReference type="Proteomes" id="UP000183760"/>
    </source>
</evidence>
<dbReference type="Proteomes" id="UP000183760">
    <property type="component" value="Unassembled WGS sequence"/>
</dbReference>
<accession>A0ABY1BV50</accession>
<evidence type="ECO:0000313" key="3">
    <source>
        <dbReference type="EMBL" id="SES74558.1"/>
    </source>
</evidence>
<dbReference type="PROSITE" id="PS51257">
    <property type="entry name" value="PROKAR_LIPOPROTEIN"/>
    <property type="match status" value="1"/>
</dbReference>
<feature type="chain" id="PRO_5046249130" description="Lipoprotein" evidence="2">
    <location>
        <begin position="20"/>
        <end position="504"/>
    </location>
</feature>
<keyword evidence="2" id="KW-0732">Signal</keyword>
<dbReference type="Gene3D" id="2.120.10.30">
    <property type="entry name" value="TolB, C-terminal domain"/>
    <property type="match status" value="1"/>
</dbReference>
<protein>
    <recommendedName>
        <fullName evidence="5">Lipoprotein</fullName>
    </recommendedName>
</protein>
<evidence type="ECO:0000256" key="1">
    <source>
        <dbReference type="SAM" id="MobiDB-lite"/>
    </source>
</evidence>
<comment type="caution">
    <text evidence="3">The sequence shown here is derived from an EMBL/GenBank/DDBJ whole genome shotgun (WGS) entry which is preliminary data.</text>
</comment>
<keyword evidence="4" id="KW-1185">Reference proteome</keyword>
<proteinExistence type="predicted"/>
<name>A0ABY1BV50_MYXFU</name>
<dbReference type="InterPro" id="IPR011042">
    <property type="entry name" value="6-blade_b-propeller_TolB-like"/>
</dbReference>
<reference evidence="3 4" key="1">
    <citation type="submission" date="2016-10" db="EMBL/GenBank/DDBJ databases">
        <authorList>
            <person name="Varghese N."/>
            <person name="Submissions S."/>
        </authorList>
    </citation>
    <scope>NUCLEOTIDE SEQUENCE [LARGE SCALE GENOMIC DNA]</scope>
    <source>
        <strain evidence="3 4">DSM 16525</strain>
    </source>
</reference>
<organism evidence="3 4">
    <name type="scientific">Myxococcus fulvus</name>
    <dbReference type="NCBI Taxonomy" id="33"/>
    <lineage>
        <taxon>Bacteria</taxon>
        <taxon>Pseudomonadati</taxon>
        <taxon>Myxococcota</taxon>
        <taxon>Myxococcia</taxon>
        <taxon>Myxococcales</taxon>
        <taxon>Cystobacterineae</taxon>
        <taxon>Myxococcaceae</taxon>
        <taxon>Myxococcus</taxon>
    </lineage>
</organism>